<evidence type="ECO:0000313" key="2">
    <source>
        <dbReference type="Proteomes" id="UP000244005"/>
    </source>
</evidence>
<dbReference type="AlphaFoldDB" id="A0A2R6XK98"/>
<sequence>MGRRGDGKAEGPREQSALQLSLSLLANFSPFFRRRRNNARLRSNQSRTATFSELLQALELRPLHFTRDAFPDAFILAAQWRLLSNLHTNCVT</sequence>
<keyword evidence="2" id="KW-1185">Reference proteome</keyword>
<accession>A0A2R6XK98</accession>
<dbReference type="EMBL" id="KZ772683">
    <property type="protein sequence ID" value="PTQ46523.1"/>
    <property type="molecule type" value="Genomic_DNA"/>
</dbReference>
<name>A0A2R6XK98_MARPO</name>
<reference evidence="2" key="1">
    <citation type="journal article" date="2017" name="Cell">
        <title>Insights into land plant evolution garnered from the Marchantia polymorpha genome.</title>
        <authorList>
            <person name="Bowman J.L."/>
            <person name="Kohchi T."/>
            <person name="Yamato K.T."/>
            <person name="Jenkins J."/>
            <person name="Shu S."/>
            <person name="Ishizaki K."/>
            <person name="Yamaoka S."/>
            <person name="Nishihama R."/>
            <person name="Nakamura Y."/>
            <person name="Berger F."/>
            <person name="Adam C."/>
            <person name="Aki S.S."/>
            <person name="Althoff F."/>
            <person name="Araki T."/>
            <person name="Arteaga-Vazquez M.A."/>
            <person name="Balasubrmanian S."/>
            <person name="Barry K."/>
            <person name="Bauer D."/>
            <person name="Boehm C.R."/>
            <person name="Briginshaw L."/>
            <person name="Caballero-Perez J."/>
            <person name="Catarino B."/>
            <person name="Chen F."/>
            <person name="Chiyoda S."/>
            <person name="Chovatia M."/>
            <person name="Davies K.M."/>
            <person name="Delmans M."/>
            <person name="Demura T."/>
            <person name="Dierschke T."/>
            <person name="Dolan L."/>
            <person name="Dorantes-Acosta A.E."/>
            <person name="Eklund D.M."/>
            <person name="Florent S.N."/>
            <person name="Flores-Sandoval E."/>
            <person name="Fujiyama A."/>
            <person name="Fukuzawa H."/>
            <person name="Galik B."/>
            <person name="Grimanelli D."/>
            <person name="Grimwood J."/>
            <person name="Grossniklaus U."/>
            <person name="Hamada T."/>
            <person name="Haseloff J."/>
            <person name="Hetherington A.J."/>
            <person name="Higo A."/>
            <person name="Hirakawa Y."/>
            <person name="Hundley H.N."/>
            <person name="Ikeda Y."/>
            <person name="Inoue K."/>
            <person name="Inoue S.I."/>
            <person name="Ishida S."/>
            <person name="Jia Q."/>
            <person name="Kakita M."/>
            <person name="Kanazawa T."/>
            <person name="Kawai Y."/>
            <person name="Kawashima T."/>
            <person name="Kennedy M."/>
            <person name="Kinose K."/>
            <person name="Kinoshita T."/>
            <person name="Kohara Y."/>
            <person name="Koide E."/>
            <person name="Komatsu K."/>
            <person name="Kopischke S."/>
            <person name="Kubo M."/>
            <person name="Kyozuka J."/>
            <person name="Lagercrantz U."/>
            <person name="Lin S.S."/>
            <person name="Lindquist E."/>
            <person name="Lipzen A.M."/>
            <person name="Lu C.W."/>
            <person name="De Luna E."/>
            <person name="Martienssen R.A."/>
            <person name="Minamino N."/>
            <person name="Mizutani M."/>
            <person name="Mizutani M."/>
            <person name="Mochizuki N."/>
            <person name="Monte I."/>
            <person name="Mosher R."/>
            <person name="Nagasaki H."/>
            <person name="Nakagami H."/>
            <person name="Naramoto S."/>
            <person name="Nishitani K."/>
            <person name="Ohtani M."/>
            <person name="Okamoto T."/>
            <person name="Okumura M."/>
            <person name="Phillips J."/>
            <person name="Pollak B."/>
            <person name="Reinders A."/>
            <person name="Rovekamp M."/>
            <person name="Sano R."/>
            <person name="Sawa S."/>
            <person name="Schmid M.W."/>
            <person name="Shirakawa M."/>
            <person name="Solano R."/>
            <person name="Spunde A."/>
            <person name="Suetsugu N."/>
            <person name="Sugano S."/>
            <person name="Sugiyama A."/>
            <person name="Sun R."/>
            <person name="Suzuki Y."/>
            <person name="Takenaka M."/>
            <person name="Takezawa D."/>
            <person name="Tomogane H."/>
            <person name="Tsuzuki M."/>
            <person name="Ueda T."/>
            <person name="Umeda M."/>
            <person name="Ward J.M."/>
            <person name="Watanabe Y."/>
            <person name="Yazaki K."/>
            <person name="Yokoyama R."/>
            <person name="Yoshitake Y."/>
            <person name="Yotsui I."/>
            <person name="Zachgo S."/>
            <person name="Schmutz J."/>
        </authorList>
    </citation>
    <scope>NUCLEOTIDE SEQUENCE [LARGE SCALE GENOMIC DNA]</scope>
    <source>
        <strain evidence="2">Tak-1</strain>
    </source>
</reference>
<gene>
    <name evidence="1" type="ORF">MARPO_0011s0182</name>
</gene>
<proteinExistence type="predicted"/>
<organism evidence="1 2">
    <name type="scientific">Marchantia polymorpha</name>
    <name type="common">Common liverwort</name>
    <name type="synonym">Marchantia aquatica</name>
    <dbReference type="NCBI Taxonomy" id="3197"/>
    <lineage>
        <taxon>Eukaryota</taxon>
        <taxon>Viridiplantae</taxon>
        <taxon>Streptophyta</taxon>
        <taxon>Embryophyta</taxon>
        <taxon>Marchantiophyta</taxon>
        <taxon>Marchantiopsida</taxon>
        <taxon>Marchantiidae</taxon>
        <taxon>Marchantiales</taxon>
        <taxon>Marchantiaceae</taxon>
        <taxon>Marchantia</taxon>
    </lineage>
</organism>
<protein>
    <submittedName>
        <fullName evidence="1">Uncharacterized protein</fullName>
    </submittedName>
</protein>
<evidence type="ECO:0000313" key="1">
    <source>
        <dbReference type="EMBL" id="PTQ46523.1"/>
    </source>
</evidence>
<dbReference type="Proteomes" id="UP000244005">
    <property type="component" value="Unassembled WGS sequence"/>
</dbReference>